<comment type="caution">
    <text evidence="3">The sequence shown here is derived from an EMBL/GenBank/DDBJ whole genome shotgun (WGS) entry which is preliminary data.</text>
</comment>
<name>A0A7W6DSI5_9RHOB</name>
<dbReference type="CDD" id="cd02901">
    <property type="entry name" value="Macro_Poa1p-like"/>
    <property type="match status" value="1"/>
</dbReference>
<dbReference type="InterPro" id="IPR043472">
    <property type="entry name" value="Macro_dom-like"/>
</dbReference>
<protein>
    <submittedName>
        <fullName evidence="3">O-acetyl-ADP-ribose deacetylase (Regulator of RNase III)</fullName>
    </submittedName>
</protein>
<dbReference type="Proteomes" id="UP000541426">
    <property type="component" value="Unassembled WGS sequence"/>
</dbReference>
<proteinExistence type="predicted"/>
<evidence type="ECO:0000313" key="3">
    <source>
        <dbReference type="EMBL" id="MBB3988014.1"/>
    </source>
</evidence>
<evidence type="ECO:0000313" key="4">
    <source>
        <dbReference type="Proteomes" id="UP000541426"/>
    </source>
</evidence>
<evidence type="ECO:0000256" key="1">
    <source>
        <dbReference type="ARBA" id="ARBA00035885"/>
    </source>
</evidence>
<gene>
    <name evidence="3" type="ORF">GGQ68_004368</name>
</gene>
<dbReference type="GO" id="GO:0140291">
    <property type="term" value="P:peptidyl-glutamate ADP-deribosylation"/>
    <property type="evidence" value="ECO:0007669"/>
    <property type="project" value="TreeGrafter"/>
</dbReference>
<dbReference type="PROSITE" id="PS51154">
    <property type="entry name" value="MACRO"/>
    <property type="match status" value="1"/>
</dbReference>
<dbReference type="Pfam" id="PF01661">
    <property type="entry name" value="Macro"/>
    <property type="match status" value="1"/>
</dbReference>
<dbReference type="Gene3D" id="3.40.220.10">
    <property type="entry name" value="Leucine Aminopeptidase, subunit E, domain 1"/>
    <property type="match status" value="1"/>
</dbReference>
<dbReference type="PANTHER" id="PTHR12521:SF0">
    <property type="entry name" value="ADP-RIBOSE GLYCOHYDROLASE OARD1"/>
    <property type="match status" value="1"/>
</dbReference>
<dbReference type="SUPFAM" id="SSF52949">
    <property type="entry name" value="Macro domain-like"/>
    <property type="match status" value="1"/>
</dbReference>
<evidence type="ECO:0000259" key="2">
    <source>
        <dbReference type="PROSITE" id="PS51154"/>
    </source>
</evidence>
<feature type="domain" description="Macro" evidence="2">
    <location>
        <begin position="1"/>
        <end position="151"/>
    </location>
</feature>
<accession>A0A7W6DSI5</accession>
<sequence length="471" mass="52689">MLEFVKGDMFDVHADVRVNTVNCVGVMGAGVALAFKQRYPDMFKQYQRDCRDDRVKPGAMNVWKSLTGDWVINFPTKRHWRNSSRYEDIDAGLEDLRSYLDSVGPVTVTLPALGCGHGGLDWARVSRMIREKLDGVNAHVLIFEPSASRHVGHEANAQPTEDERVSAEQLGYDMIQRETLPTFDVPGQLYLQGSRENFFRPWIALLPSRKPGERELQALQAIASELMRVATEKSVAIIYNSRASEEVASLFLNEGIDVVFLLPFGILTRKTLAKSIPRQEISGSLSIASAAPANGKWSRQLYAQTMDLLRQNAEAVLSSDPEPEWLSEKGLSTWGERRVCFIRYETMPLGMRNALEASGARPIGRRAEDGAPNIDFLIGRERTSILENSDSSIAEVQSKEVVAAATDDESQPNQNTLTISLSDASEVVRREVFDAVMSTLIDQITLTITLPHTVKEEDRRQLLYLGFKEKK</sequence>
<comment type="catalytic activity">
    <reaction evidence="1">
        <text>an N-(ADP-alpha-D-ribosyl)-thymidine in DNA + H2O = a thymidine in DNA + ADP-D-ribose</text>
        <dbReference type="Rhea" id="RHEA:71655"/>
        <dbReference type="Rhea" id="RHEA-COMP:13556"/>
        <dbReference type="Rhea" id="RHEA-COMP:18051"/>
        <dbReference type="ChEBI" id="CHEBI:15377"/>
        <dbReference type="ChEBI" id="CHEBI:57967"/>
        <dbReference type="ChEBI" id="CHEBI:137386"/>
        <dbReference type="ChEBI" id="CHEBI:191199"/>
    </reaction>
    <physiologicalReaction direction="left-to-right" evidence="1">
        <dbReference type="Rhea" id="RHEA:71656"/>
    </physiologicalReaction>
</comment>
<dbReference type="AlphaFoldDB" id="A0A7W6DSI5"/>
<dbReference type="InterPro" id="IPR050892">
    <property type="entry name" value="ADP-ribose_metab_enzymes"/>
</dbReference>
<dbReference type="PANTHER" id="PTHR12521">
    <property type="entry name" value="PROTEIN C6ORF130"/>
    <property type="match status" value="1"/>
</dbReference>
<organism evidence="3 4">
    <name type="scientific">Sagittula marina</name>
    <dbReference type="NCBI Taxonomy" id="943940"/>
    <lineage>
        <taxon>Bacteria</taxon>
        <taxon>Pseudomonadati</taxon>
        <taxon>Pseudomonadota</taxon>
        <taxon>Alphaproteobacteria</taxon>
        <taxon>Rhodobacterales</taxon>
        <taxon>Roseobacteraceae</taxon>
        <taxon>Sagittula</taxon>
    </lineage>
</organism>
<dbReference type="RefSeq" id="WP_183969502.1">
    <property type="nucleotide sequence ID" value="NZ_BAABBZ010000055.1"/>
</dbReference>
<dbReference type="InterPro" id="IPR002589">
    <property type="entry name" value="Macro_dom"/>
</dbReference>
<keyword evidence="4" id="KW-1185">Reference proteome</keyword>
<reference evidence="3 4" key="1">
    <citation type="submission" date="2020-08" db="EMBL/GenBank/DDBJ databases">
        <title>Genomic Encyclopedia of Type Strains, Phase IV (KMG-IV): sequencing the most valuable type-strain genomes for metagenomic binning, comparative biology and taxonomic classification.</title>
        <authorList>
            <person name="Goeker M."/>
        </authorList>
    </citation>
    <scope>NUCLEOTIDE SEQUENCE [LARGE SCALE GENOMIC DNA]</scope>
    <source>
        <strain evidence="3 4">DSM 102235</strain>
    </source>
</reference>
<dbReference type="SMART" id="SM00506">
    <property type="entry name" value="A1pp"/>
    <property type="match status" value="1"/>
</dbReference>
<dbReference type="EMBL" id="JACIEJ010000014">
    <property type="protein sequence ID" value="MBB3988014.1"/>
    <property type="molecule type" value="Genomic_DNA"/>
</dbReference>